<name>A0A3N1LGF4_9PROT</name>
<reference evidence="3 4" key="1">
    <citation type="submission" date="2018-11" db="EMBL/GenBank/DDBJ databases">
        <title>Genomic Encyclopedia of Type Strains, Phase IV (KMG-IV): sequencing the most valuable type-strain genomes for metagenomic binning, comparative biology and taxonomic classification.</title>
        <authorList>
            <person name="Goeker M."/>
        </authorList>
    </citation>
    <scope>NUCLEOTIDE SEQUENCE [LARGE SCALE GENOMIC DNA]</scope>
    <source>
        <strain evidence="3 4">DSM 5900</strain>
    </source>
</reference>
<dbReference type="NCBIfam" id="TIGR00236">
    <property type="entry name" value="wecB"/>
    <property type="match status" value="1"/>
</dbReference>
<comment type="similarity">
    <text evidence="1">Belongs to the UDP-N-acetylglucosamine 2-epimerase family.</text>
</comment>
<accession>A0A3N1LGF4</accession>
<evidence type="ECO:0000259" key="2">
    <source>
        <dbReference type="Pfam" id="PF02350"/>
    </source>
</evidence>
<comment type="caution">
    <text evidence="3">The sequence shown here is derived from an EMBL/GenBank/DDBJ whole genome shotgun (WGS) entry which is preliminary data.</text>
</comment>
<keyword evidence="1" id="KW-0413">Isomerase</keyword>
<dbReference type="Gene3D" id="3.40.50.2000">
    <property type="entry name" value="Glycogen Phosphorylase B"/>
    <property type="match status" value="2"/>
</dbReference>
<dbReference type="EMBL" id="RJKX01000014">
    <property type="protein sequence ID" value="ROP90577.1"/>
    <property type="molecule type" value="Genomic_DNA"/>
</dbReference>
<gene>
    <name evidence="3" type="ORF">EDC65_2428</name>
</gene>
<sequence length="366" mass="39425">MKIMTVLGTRPEIIRLSRIIPRLDRHVAHVLVHTGQNADPALSDRFFDELGLRQPDHHLGIVEPDFARQIARILTGTHDLLLAERPDRVLILGDTNSALSAIVARRLGIPVFHMEAGNRCFDPRVPEEVNRRIVDSVSDVLMPYSERSRTNLLREGFAVDRVHVVGNPIGEVLAAHADRIARSDAAAGLGLAAGQYFLATLHRAENTDDGQRLATFVAAFGALAARHGMPLVLSTHPRTADRLRAGGIAAPPGVCFLPPFGFADFVALAKGACCVLSDSGTVQEECAILGVPNVTLRDATERPETVETGSNHLTGCDMEAILRAVAIALDGRPRWQVPPEYRVPAVSDTVLRIVTGRLPPGVAAAG</sequence>
<evidence type="ECO:0000313" key="3">
    <source>
        <dbReference type="EMBL" id="ROP90577.1"/>
    </source>
</evidence>
<dbReference type="SUPFAM" id="SSF53756">
    <property type="entry name" value="UDP-Glycosyltransferase/glycogen phosphorylase"/>
    <property type="match status" value="1"/>
</dbReference>
<dbReference type="Proteomes" id="UP000278222">
    <property type="component" value="Unassembled WGS sequence"/>
</dbReference>
<evidence type="ECO:0000256" key="1">
    <source>
        <dbReference type="RuleBase" id="RU003513"/>
    </source>
</evidence>
<dbReference type="GO" id="GO:0016853">
    <property type="term" value="F:isomerase activity"/>
    <property type="evidence" value="ECO:0007669"/>
    <property type="project" value="UniProtKB-KW"/>
</dbReference>
<dbReference type="Pfam" id="PF02350">
    <property type="entry name" value="Epimerase_2"/>
    <property type="match status" value="1"/>
</dbReference>
<dbReference type="CDD" id="cd03786">
    <property type="entry name" value="GTB_UDP-GlcNAc_2-Epimerase"/>
    <property type="match status" value="1"/>
</dbReference>
<keyword evidence="4" id="KW-1185">Reference proteome</keyword>
<feature type="domain" description="UDP-N-acetylglucosamine 2-epimerase" evidence="2">
    <location>
        <begin position="25"/>
        <end position="333"/>
    </location>
</feature>
<dbReference type="InterPro" id="IPR003331">
    <property type="entry name" value="UDP_GlcNAc_Epimerase_2_dom"/>
</dbReference>
<protein>
    <submittedName>
        <fullName evidence="3">UDP-N-acetylglucosamine 2-epimerase (Non-hydrolysing)</fullName>
    </submittedName>
</protein>
<dbReference type="RefSeq" id="WP_123689989.1">
    <property type="nucleotide sequence ID" value="NZ_AP019700.1"/>
</dbReference>
<dbReference type="PANTHER" id="PTHR43174">
    <property type="entry name" value="UDP-N-ACETYLGLUCOSAMINE 2-EPIMERASE"/>
    <property type="match status" value="1"/>
</dbReference>
<dbReference type="OrthoDB" id="9803238at2"/>
<organism evidence="3 4">
    <name type="scientific">Stella humosa</name>
    <dbReference type="NCBI Taxonomy" id="94"/>
    <lineage>
        <taxon>Bacteria</taxon>
        <taxon>Pseudomonadati</taxon>
        <taxon>Pseudomonadota</taxon>
        <taxon>Alphaproteobacteria</taxon>
        <taxon>Rhodospirillales</taxon>
        <taxon>Stellaceae</taxon>
        <taxon>Stella</taxon>
    </lineage>
</organism>
<dbReference type="InterPro" id="IPR029767">
    <property type="entry name" value="WecB-like"/>
</dbReference>
<evidence type="ECO:0000313" key="4">
    <source>
        <dbReference type="Proteomes" id="UP000278222"/>
    </source>
</evidence>
<proteinExistence type="inferred from homology"/>
<dbReference type="AlphaFoldDB" id="A0A3N1LGF4"/>
<dbReference type="PANTHER" id="PTHR43174:SF1">
    <property type="entry name" value="UDP-N-ACETYLGLUCOSAMINE 2-EPIMERASE"/>
    <property type="match status" value="1"/>
</dbReference>